<reference evidence="1 2" key="1">
    <citation type="submission" date="2018-08" db="EMBL/GenBank/DDBJ databases">
        <title>A genome reference for cultivated species of the human gut microbiota.</title>
        <authorList>
            <person name="Zou Y."/>
            <person name="Xue W."/>
            <person name="Luo G."/>
        </authorList>
    </citation>
    <scope>NUCLEOTIDE SEQUENCE [LARGE SCALE GENOMIC DNA]</scope>
    <source>
        <strain evidence="1 2">AM25-21AC</strain>
    </source>
</reference>
<name>A0A414NWD5_9FIRM</name>
<sequence length="89" mass="10339">MKQDAVSVESVNELKRKVLELCDTIDKQNDLIKKYQRALRIAASDLEEAINEEGGCYYSCPIVDYCEPVDREECAEKFLQYWKEEVGIE</sequence>
<organism evidence="1 2">
    <name type="scientific">Mitsuokella multacida</name>
    <dbReference type="NCBI Taxonomy" id="52226"/>
    <lineage>
        <taxon>Bacteria</taxon>
        <taxon>Bacillati</taxon>
        <taxon>Bacillota</taxon>
        <taxon>Negativicutes</taxon>
        <taxon>Selenomonadales</taxon>
        <taxon>Selenomonadaceae</taxon>
        <taxon>Mitsuokella</taxon>
    </lineage>
</organism>
<dbReference type="RefSeq" id="WP_118176090.1">
    <property type="nucleotide sequence ID" value="NZ_JAQEAO010000001.1"/>
</dbReference>
<gene>
    <name evidence="1" type="ORF">DW674_06760</name>
</gene>
<protein>
    <submittedName>
        <fullName evidence="1">Uncharacterized protein</fullName>
    </submittedName>
</protein>
<comment type="caution">
    <text evidence="1">The sequence shown here is derived from an EMBL/GenBank/DDBJ whole genome shotgun (WGS) entry which is preliminary data.</text>
</comment>
<evidence type="ECO:0000313" key="2">
    <source>
        <dbReference type="Proteomes" id="UP000283442"/>
    </source>
</evidence>
<dbReference type="EMBL" id="QRHE01000006">
    <property type="protein sequence ID" value="RHF51460.1"/>
    <property type="molecule type" value="Genomic_DNA"/>
</dbReference>
<evidence type="ECO:0000313" key="1">
    <source>
        <dbReference type="EMBL" id="RHF51460.1"/>
    </source>
</evidence>
<proteinExistence type="predicted"/>
<dbReference type="AlphaFoldDB" id="A0A414NWD5"/>
<dbReference type="Proteomes" id="UP000283442">
    <property type="component" value="Unassembled WGS sequence"/>
</dbReference>
<accession>A0A414NWD5</accession>